<evidence type="ECO:0000313" key="1">
    <source>
        <dbReference type="EMBL" id="PKW13543.1"/>
    </source>
</evidence>
<organism evidence="1 2">
    <name type="scientific">Saccharopolyspora spinosa</name>
    <dbReference type="NCBI Taxonomy" id="60894"/>
    <lineage>
        <taxon>Bacteria</taxon>
        <taxon>Bacillati</taxon>
        <taxon>Actinomycetota</taxon>
        <taxon>Actinomycetes</taxon>
        <taxon>Pseudonocardiales</taxon>
        <taxon>Pseudonocardiaceae</taxon>
        <taxon>Saccharopolyspora</taxon>
    </lineage>
</organism>
<gene>
    <name evidence="1" type="ORF">A8926_1079</name>
</gene>
<protein>
    <submittedName>
        <fullName evidence="1">Glycerate kinase</fullName>
    </submittedName>
</protein>
<keyword evidence="1" id="KW-0418">Kinase</keyword>
<dbReference type="RefSeq" id="WP_010313306.1">
    <property type="nucleotide sequence ID" value="NZ_CP061007.1"/>
</dbReference>
<keyword evidence="2" id="KW-1185">Reference proteome</keyword>
<dbReference type="EMBL" id="PJNB01000001">
    <property type="protein sequence ID" value="PKW13543.1"/>
    <property type="molecule type" value="Genomic_DNA"/>
</dbReference>
<dbReference type="GO" id="GO:0016301">
    <property type="term" value="F:kinase activity"/>
    <property type="evidence" value="ECO:0007669"/>
    <property type="project" value="UniProtKB-KW"/>
</dbReference>
<name>A0A2N3XS95_SACSN</name>
<dbReference type="AlphaFoldDB" id="A0A2N3XS95"/>
<dbReference type="Proteomes" id="UP000233786">
    <property type="component" value="Unassembled WGS sequence"/>
</dbReference>
<proteinExistence type="predicted"/>
<comment type="caution">
    <text evidence="1">The sequence shown here is derived from an EMBL/GenBank/DDBJ whole genome shotgun (WGS) entry which is preliminary data.</text>
</comment>
<evidence type="ECO:0000313" key="2">
    <source>
        <dbReference type="Proteomes" id="UP000233786"/>
    </source>
</evidence>
<sequence length="54" mass="5851">MDNRVPKDEKLLADTSYDHGIDAITGILTGPVDLADATARTLRMLLVGRTLRVA</sequence>
<accession>A0A2N3XS95</accession>
<reference evidence="1" key="1">
    <citation type="submission" date="2017-12" db="EMBL/GenBank/DDBJ databases">
        <title>Sequencing the genomes of 1000 Actinobacteria strains.</title>
        <authorList>
            <person name="Klenk H.-P."/>
        </authorList>
    </citation>
    <scope>NUCLEOTIDE SEQUENCE [LARGE SCALE GENOMIC DNA]</scope>
    <source>
        <strain evidence="1">DSM 44228</strain>
    </source>
</reference>
<keyword evidence="1" id="KW-0808">Transferase</keyword>
<dbReference type="STRING" id="994479.GCA_000194155_06465"/>